<keyword evidence="3" id="KW-1133">Transmembrane helix</keyword>
<organism evidence="5 6">
    <name type="scientific">Phaseolus coccineus</name>
    <name type="common">Scarlet runner bean</name>
    <name type="synonym">Phaseolus multiflorus</name>
    <dbReference type="NCBI Taxonomy" id="3886"/>
    <lineage>
        <taxon>Eukaryota</taxon>
        <taxon>Viridiplantae</taxon>
        <taxon>Streptophyta</taxon>
        <taxon>Embryophyta</taxon>
        <taxon>Tracheophyta</taxon>
        <taxon>Spermatophyta</taxon>
        <taxon>Magnoliopsida</taxon>
        <taxon>eudicotyledons</taxon>
        <taxon>Gunneridae</taxon>
        <taxon>Pentapetalae</taxon>
        <taxon>rosids</taxon>
        <taxon>fabids</taxon>
        <taxon>Fabales</taxon>
        <taxon>Fabaceae</taxon>
        <taxon>Papilionoideae</taxon>
        <taxon>50 kb inversion clade</taxon>
        <taxon>NPAAA clade</taxon>
        <taxon>indigoferoid/millettioid clade</taxon>
        <taxon>Phaseoleae</taxon>
        <taxon>Phaseolus</taxon>
    </lineage>
</organism>
<dbReference type="PANTHER" id="PTHR31099:SF49">
    <property type="entry name" value="MYOSIN HEAVY CHAIN-LIKE PROTEIN"/>
    <property type="match status" value="1"/>
</dbReference>
<reference evidence="5 6" key="1">
    <citation type="submission" date="2024-01" db="EMBL/GenBank/DDBJ databases">
        <title>The genomes of 5 underutilized Papilionoideae crops provide insights into root nodulation and disease resistanc.</title>
        <authorList>
            <person name="Jiang F."/>
        </authorList>
    </citation>
    <scope>NUCLEOTIDE SEQUENCE [LARGE SCALE GENOMIC DNA]</scope>
    <source>
        <strain evidence="5">JINMINGXINNONG_FW02</strain>
        <tissue evidence="5">Leaves</tissue>
    </source>
</reference>
<accession>A0AAN9R3T1</accession>
<dbReference type="InterPro" id="IPR007321">
    <property type="entry name" value="Transposase_28"/>
</dbReference>
<evidence type="ECO:0000259" key="4">
    <source>
        <dbReference type="Pfam" id="PF04195"/>
    </source>
</evidence>
<feature type="coiled-coil region" evidence="1">
    <location>
        <begin position="686"/>
        <end position="752"/>
    </location>
</feature>
<dbReference type="EMBL" id="JAYMYR010000006">
    <property type="protein sequence ID" value="KAK7357786.1"/>
    <property type="molecule type" value="Genomic_DNA"/>
</dbReference>
<protein>
    <recommendedName>
        <fullName evidence="4">Transposase (putative) gypsy type domain-containing protein</fullName>
    </recommendedName>
</protein>
<evidence type="ECO:0000313" key="6">
    <source>
        <dbReference type="Proteomes" id="UP001374584"/>
    </source>
</evidence>
<dbReference type="Proteomes" id="UP001374584">
    <property type="component" value="Unassembled WGS sequence"/>
</dbReference>
<keyword evidence="6" id="KW-1185">Reference proteome</keyword>
<sequence length="822" mass="91112">MSECVHAVKLRDISKGKRIMRRASWLSFFCFGKVGSIPIWSTIAILRGTYIYTCSDVLHLHASTIGTLLYTIIACMNINAMESVFSSQTDTLCCASIFACPAQPSTPTTFAKATLNLFKTPRHFTVSSLCILNFCKLYLPAHAFFSSPSFSNFFALVQPKGFVLPSGFEMARTKITSNPPPTVAVDYRALYPWASEDLLAETSKLTSCEDLRKHRDDENEIKGRVFGRETDAYVSVRPSTANEPVCADDRCNDGESFFFFYATIFKRVKVRLPFTGFERALLTELNVAPAQLHPNSWAFIRTFSILCNNLGFTPSVDVFLYFFEAKSPGKRLWVSLNGVAGRVLLTLFSQSYKNFKGRFFRVCCSSYDPTMLDGFPLYWVGELKFKKPRKLEELTVPDRELCKTISSWGVVFDSTQLIRHEYDAETLSVYIGTPTSSCIYLFACLTPCLSHTFVLFTAGMVLSADKKKRLADVLSRCNAGGLAPAGPSSPAGAALERIADKSKRAAPVEVSDDEDTCSGLVFKRKRVGTATEVSSATEGHPSSFREHPPSASSPPEQILTIEGGGESAPSSGQMPSAPELPSLFQRSLAHMPGRAVLEAMDRNSLENLLSHGLGEFLAASNSLLVKGNAEAELLEETAQLKKELEQKDLQLRQATTHETALNQELGSLRQSEKETKKLLFSKGQEALQLEAKILPLRNKIIELEEQAEGAQAKMIKLEERVTDREVQLGKVEEELAQQIELLRKTEAELIDDAADAYGEGFGDALAQVACVHPEMDLSPYSAIMQARRISLDEPFFHIGSSHSKWRCSLRTYLSTYETSNSK</sequence>
<feature type="coiled-coil region" evidence="1">
    <location>
        <begin position="626"/>
        <end position="654"/>
    </location>
</feature>
<gene>
    <name evidence="5" type="ORF">VNO80_17082</name>
</gene>
<dbReference type="Pfam" id="PF04195">
    <property type="entry name" value="Transposase_28"/>
    <property type="match status" value="1"/>
</dbReference>
<evidence type="ECO:0000256" key="2">
    <source>
        <dbReference type="SAM" id="MobiDB-lite"/>
    </source>
</evidence>
<evidence type="ECO:0000313" key="5">
    <source>
        <dbReference type="EMBL" id="KAK7357786.1"/>
    </source>
</evidence>
<name>A0AAN9R3T1_PHACN</name>
<feature type="transmembrane region" description="Helical" evidence="3">
    <location>
        <begin position="25"/>
        <end position="46"/>
    </location>
</feature>
<evidence type="ECO:0000256" key="1">
    <source>
        <dbReference type="SAM" id="Coils"/>
    </source>
</evidence>
<keyword evidence="3" id="KW-0472">Membrane</keyword>
<dbReference type="AlphaFoldDB" id="A0AAN9R3T1"/>
<feature type="region of interest" description="Disordered" evidence="2">
    <location>
        <begin position="530"/>
        <end position="577"/>
    </location>
</feature>
<dbReference type="PANTHER" id="PTHR31099">
    <property type="entry name" value="OS06G0165300 PROTEIN"/>
    <property type="match status" value="1"/>
</dbReference>
<keyword evidence="1" id="KW-0175">Coiled coil</keyword>
<evidence type="ECO:0000256" key="3">
    <source>
        <dbReference type="SAM" id="Phobius"/>
    </source>
</evidence>
<comment type="caution">
    <text evidence="5">The sequence shown here is derived from an EMBL/GenBank/DDBJ whole genome shotgun (WGS) entry which is preliminary data.</text>
</comment>
<keyword evidence="3" id="KW-0812">Transmembrane</keyword>
<proteinExistence type="predicted"/>
<feature type="domain" description="Transposase (putative) gypsy type" evidence="4">
    <location>
        <begin position="270"/>
        <end position="326"/>
    </location>
</feature>